<reference evidence="1" key="2">
    <citation type="journal article" date="2021" name="PeerJ">
        <title>Extensive microbial diversity within the chicken gut microbiome revealed by metagenomics and culture.</title>
        <authorList>
            <person name="Gilroy R."/>
            <person name="Ravi A."/>
            <person name="Getino M."/>
            <person name="Pursley I."/>
            <person name="Horton D.L."/>
            <person name="Alikhan N.F."/>
            <person name="Baker D."/>
            <person name="Gharbi K."/>
            <person name="Hall N."/>
            <person name="Watson M."/>
            <person name="Adriaenssens E.M."/>
            <person name="Foster-Nyarko E."/>
            <person name="Jarju S."/>
            <person name="Secka A."/>
            <person name="Antonio M."/>
            <person name="Oren A."/>
            <person name="Chaudhuri R.R."/>
            <person name="La Ragione R."/>
            <person name="Hildebrand F."/>
            <person name="Pallen M.J."/>
        </authorList>
    </citation>
    <scope>NUCLEOTIDE SEQUENCE</scope>
    <source>
        <strain evidence="1">ChiW17-6978</strain>
    </source>
</reference>
<comment type="caution">
    <text evidence="1">The sequence shown here is derived from an EMBL/GenBank/DDBJ whole genome shotgun (WGS) entry which is preliminary data.</text>
</comment>
<evidence type="ECO:0000313" key="1">
    <source>
        <dbReference type="EMBL" id="HIT50564.1"/>
    </source>
</evidence>
<sequence>MKRKIVLSLLAVFLIAAAVVGISGCSKVKEVLLEAPENITYDGTYITWDKVKDAEYYTVQINEAEPARSNSTTYFYEANGEAFDVVVSSVLGETKESTAANFKPLATIETVTVDKDGSISWETISGANAYQLSINGEVLSKNITDTRYSELPEGSNRVKVKPVVSGDRTFYSFWSEEVSVYIYSEPTNVRYDGTTLTWQGNAASYEVNINGKITTVKGNQMDYNSENRDFSVTIKALGNYTGTYDSKSISEDFHYLDTVKELIIEDGIVKWNEIDRAEGYKIRINGVVQKEILTEPQYDKLVSGRSQDVEIMPVNETGNYFSSWSAEKTVYILDTPVVSWNNDLDLDGEANNNLTWNAVNAAAGYTVRLTDPNGKVEIKNFSTAQMAFAHAYTTVGKYTVEVKATAASGSADYYDSKYCDAYTIERLAAPKQVTQNFIVSNRDSLAEGFTVNFVPVSGATGYQLYKDGVLRDGKRTTGAAIKETDLIDASELGEQHITYLVRSMGGYNAARREVKLPSLSEDSLSFDITVLSVPQSPEMSGFEFFWNSVSNANGYSVSYAGQTVAAQSERYDLSTLNAGTYSVAVCARGNGADVLASNFSSPVTIQRLQAPTNIKITADNNGSIDWDDVANATGYQVFLDLSENALDTDGWDNMYQFIETDGTTVNVLAVANYYNDNHTLYYMTSQKSPTQQFIRLAAPVFPEGVFADSNQMVWNASANINTAEYTPTYRIYSSEGEQIGGGDVNGTRFDISYLEGGQSYTFLVKAIGNDTKYLDSDYSVRITVHKLAKPEFRIENGQYVWNGVANASSYYMEIDGKMVTADFHVSGNSYAYTPRYTEIGDHIVTLKAIGDGRNNLDSAAYTYTQETKGLLAPVIEFEYSSDSVVNGGKIIVTIQTPSANCTNYQYEIAGQSIVSSELSVEKVMQSAGTYTIRVKALGGSFDEDDVYYIDSVYAGGNDEYKITLLAKPGSFSINSDGVIKWKDVQGSFGYEYQISYDGASFGVIQNNAYASVDPIQNYKQYKTITIRVRAKGNGGNTVTSEWAEWTWTNTN</sequence>
<organism evidence="1 2">
    <name type="scientific">Candidatus Pelethenecus faecipullorum</name>
    <dbReference type="NCBI Taxonomy" id="2840900"/>
    <lineage>
        <taxon>Bacteria</taxon>
        <taxon>Bacillati</taxon>
        <taxon>Mycoplasmatota</taxon>
        <taxon>Mollicutes</taxon>
        <taxon>Candidatus Pelethenecus</taxon>
    </lineage>
</organism>
<gene>
    <name evidence="1" type="ORF">IAD46_05995</name>
</gene>
<dbReference type="AlphaFoldDB" id="A0A9D1GST4"/>
<reference evidence="1" key="1">
    <citation type="submission" date="2020-10" db="EMBL/GenBank/DDBJ databases">
        <authorList>
            <person name="Gilroy R."/>
        </authorList>
    </citation>
    <scope>NUCLEOTIDE SEQUENCE</scope>
    <source>
        <strain evidence="1">ChiW17-6978</strain>
    </source>
</reference>
<evidence type="ECO:0000313" key="2">
    <source>
        <dbReference type="Proteomes" id="UP000886758"/>
    </source>
</evidence>
<accession>A0A9D1GST4</accession>
<name>A0A9D1GST4_9MOLU</name>
<dbReference type="PROSITE" id="PS51257">
    <property type="entry name" value="PROKAR_LIPOPROTEIN"/>
    <property type="match status" value="1"/>
</dbReference>
<proteinExistence type="predicted"/>
<protein>
    <submittedName>
        <fullName evidence="1">Uncharacterized protein</fullName>
    </submittedName>
</protein>
<dbReference type="EMBL" id="DVLF01000186">
    <property type="protein sequence ID" value="HIT50564.1"/>
    <property type="molecule type" value="Genomic_DNA"/>
</dbReference>
<dbReference type="Proteomes" id="UP000886758">
    <property type="component" value="Unassembled WGS sequence"/>
</dbReference>